<comment type="pathway">
    <text evidence="1">Porphyrin-containing compound metabolism; protoheme biosynthesis.</text>
</comment>
<accession>A0A381QQ50</accession>
<dbReference type="CDD" id="cd03411">
    <property type="entry name" value="Ferrochelatase_N"/>
    <property type="match status" value="1"/>
</dbReference>
<dbReference type="PANTHER" id="PTHR11108:SF1">
    <property type="entry name" value="FERROCHELATASE, MITOCHONDRIAL"/>
    <property type="match status" value="1"/>
</dbReference>
<keyword evidence="2" id="KW-0408">Iron</keyword>
<evidence type="ECO:0000256" key="5">
    <source>
        <dbReference type="ARBA" id="ARBA00023244"/>
    </source>
</evidence>
<sequence>MGQETAYDAVLLVAFGGPEGPDQVGPFLERVTAGRGVPPGRLAEVAARYERFGGVSPINGRMRSLAAAVTDELAARRHDLPVFWGNRNAPPLLADVVASIRDAGIERALAWVASPYSAYSTCRQYGEDLDAACRSVGAGAPSIDRVRPHHDHPGLIGPTADRLAEALAEFPEERRVGAHLLFSAHSLPTALAATCGYVDQLRDAARLVAERVDPDGGHPWEVVWQSRSGSPHVPWLEPDVGDRIESLAAEGVRAVAVSPLGMPVENFEIAWDLDLEAAQRAESAGVSFVRARAIDDDARFASMVVDLFEERLDPTVERKSLGGLGLRPDSCPADCCPAPARS</sequence>
<dbReference type="HAMAP" id="MF_00323">
    <property type="entry name" value="Ferrochelatase"/>
    <property type="match status" value="1"/>
</dbReference>
<dbReference type="GO" id="GO:0006783">
    <property type="term" value="P:heme biosynthetic process"/>
    <property type="evidence" value="ECO:0007669"/>
    <property type="project" value="UniProtKB-KW"/>
</dbReference>
<evidence type="ECO:0000313" key="6">
    <source>
        <dbReference type="EMBL" id="SUZ81476.1"/>
    </source>
</evidence>
<dbReference type="NCBIfam" id="TIGR00109">
    <property type="entry name" value="hemH"/>
    <property type="match status" value="1"/>
</dbReference>
<name>A0A381QQ50_9ZZZZ</name>
<evidence type="ECO:0000256" key="3">
    <source>
        <dbReference type="ARBA" id="ARBA00023133"/>
    </source>
</evidence>
<organism evidence="6">
    <name type="scientific">marine metagenome</name>
    <dbReference type="NCBI Taxonomy" id="408172"/>
    <lineage>
        <taxon>unclassified sequences</taxon>
        <taxon>metagenomes</taxon>
        <taxon>ecological metagenomes</taxon>
    </lineage>
</organism>
<evidence type="ECO:0000256" key="4">
    <source>
        <dbReference type="ARBA" id="ARBA00023239"/>
    </source>
</evidence>
<proteinExistence type="inferred from homology"/>
<dbReference type="InterPro" id="IPR001015">
    <property type="entry name" value="Ferrochelatase"/>
</dbReference>
<dbReference type="SUPFAM" id="SSF53800">
    <property type="entry name" value="Chelatase"/>
    <property type="match status" value="1"/>
</dbReference>
<dbReference type="Pfam" id="PF00762">
    <property type="entry name" value="Ferrochelatase"/>
    <property type="match status" value="1"/>
</dbReference>
<evidence type="ECO:0000256" key="2">
    <source>
        <dbReference type="ARBA" id="ARBA00023004"/>
    </source>
</evidence>
<reference evidence="6" key="1">
    <citation type="submission" date="2018-05" db="EMBL/GenBank/DDBJ databases">
        <authorList>
            <person name="Lanie J.A."/>
            <person name="Ng W.-L."/>
            <person name="Kazmierczak K.M."/>
            <person name="Andrzejewski T.M."/>
            <person name="Davidsen T.M."/>
            <person name="Wayne K.J."/>
            <person name="Tettelin H."/>
            <person name="Glass J.I."/>
            <person name="Rusch D."/>
            <person name="Podicherti R."/>
            <person name="Tsui H.-C.T."/>
            <person name="Winkler M.E."/>
        </authorList>
    </citation>
    <scope>NUCLEOTIDE SEQUENCE</scope>
</reference>
<dbReference type="CDD" id="cd00419">
    <property type="entry name" value="Ferrochelatase_C"/>
    <property type="match status" value="1"/>
</dbReference>
<dbReference type="Gene3D" id="3.40.50.1400">
    <property type="match status" value="2"/>
</dbReference>
<protein>
    <recommendedName>
        <fullName evidence="7">Ferrochelatase</fullName>
    </recommendedName>
</protein>
<dbReference type="EMBL" id="UINC01001470">
    <property type="protein sequence ID" value="SUZ81476.1"/>
    <property type="molecule type" value="Genomic_DNA"/>
</dbReference>
<dbReference type="AlphaFoldDB" id="A0A381QQ50"/>
<keyword evidence="4" id="KW-0456">Lyase</keyword>
<evidence type="ECO:0000256" key="1">
    <source>
        <dbReference type="ARBA" id="ARBA00004744"/>
    </source>
</evidence>
<dbReference type="InterPro" id="IPR033659">
    <property type="entry name" value="Ferrochelatase_N"/>
</dbReference>
<dbReference type="GO" id="GO:0004325">
    <property type="term" value="F:ferrochelatase activity"/>
    <property type="evidence" value="ECO:0007669"/>
    <property type="project" value="InterPro"/>
</dbReference>
<dbReference type="PANTHER" id="PTHR11108">
    <property type="entry name" value="FERROCHELATASE"/>
    <property type="match status" value="1"/>
</dbReference>
<keyword evidence="5" id="KW-0627">Porphyrin biosynthesis</keyword>
<evidence type="ECO:0008006" key="7">
    <source>
        <dbReference type="Google" id="ProtNLM"/>
    </source>
</evidence>
<keyword evidence="3" id="KW-0350">Heme biosynthesis</keyword>
<dbReference type="UniPathway" id="UPA00252"/>
<dbReference type="InterPro" id="IPR033644">
    <property type="entry name" value="Ferrochelatase_C"/>
</dbReference>
<gene>
    <name evidence="6" type="ORF">METZ01_LOCUS34330</name>
</gene>